<evidence type="ECO:0000313" key="2">
    <source>
        <dbReference type="EMBL" id="SCY71952.1"/>
    </source>
</evidence>
<dbReference type="EMBL" id="FMVM01000008">
    <property type="protein sequence ID" value="SCY71952.1"/>
    <property type="molecule type" value="Genomic_DNA"/>
</dbReference>
<dbReference type="Pfam" id="PF20753">
    <property type="entry name" value="DUF6558_C"/>
    <property type="match status" value="1"/>
</dbReference>
<protein>
    <submittedName>
        <fullName evidence="2">Phage tail protein</fullName>
    </submittedName>
</protein>
<reference evidence="3" key="1">
    <citation type="submission" date="2016-10" db="EMBL/GenBank/DDBJ databases">
        <authorList>
            <person name="Varghese N."/>
            <person name="Submissions S."/>
        </authorList>
    </citation>
    <scope>NUCLEOTIDE SEQUENCE [LARGE SCALE GENOMIC DNA]</scope>
    <source>
        <strain evidence="3">BL9</strain>
    </source>
</reference>
<accession>A0A1G5I756</accession>
<sequence>MANWLAITHQKGQYVSAPIQIPIESGGVLSHVHWVKEDVTANSQIVIQTRYSMDKMEWSSWETCHNDGPVPGMNEDTAVDHPYLMYRVLLTAADLNKPPKLQEITFTFEPVLILYNKGDQICKPEIWIHKQGNGEIRIINQTRHGEEFHFKNLVHDEEVYVDNDRQHIETSLPVTYRYKDFNDQFLQLSVGKNILRIRGDAGIQFRYQFKLLQ</sequence>
<dbReference type="AlphaFoldDB" id="A0A1G5I756"/>
<evidence type="ECO:0000313" key="3">
    <source>
        <dbReference type="Proteomes" id="UP000198538"/>
    </source>
</evidence>
<keyword evidence="3" id="KW-1185">Reference proteome</keyword>
<evidence type="ECO:0000259" key="1">
    <source>
        <dbReference type="Pfam" id="PF20753"/>
    </source>
</evidence>
<name>A0A1G5I756_9BACL</name>
<dbReference type="RefSeq" id="WP_090920057.1">
    <property type="nucleotide sequence ID" value="NZ_FMVM01000008.1"/>
</dbReference>
<proteinExistence type="predicted"/>
<dbReference type="InterPro" id="IPR048276">
    <property type="entry name" value="Phage_tail-like_C"/>
</dbReference>
<organism evidence="2 3">
    <name type="scientific">Paenibacillus polysaccharolyticus</name>
    <dbReference type="NCBI Taxonomy" id="582692"/>
    <lineage>
        <taxon>Bacteria</taxon>
        <taxon>Bacillati</taxon>
        <taxon>Bacillota</taxon>
        <taxon>Bacilli</taxon>
        <taxon>Bacillales</taxon>
        <taxon>Paenibacillaceae</taxon>
        <taxon>Paenibacillus</taxon>
    </lineage>
</organism>
<dbReference type="STRING" id="582692.SAMN05720606_10884"/>
<gene>
    <name evidence="2" type="ORF">SAMN05720606_10884</name>
</gene>
<feature type="domain" description="Phage tail-like C-terminal" evidence="1">
    <location>
        <begin position="113"/>
        <end position="207"/>
    </location>
</feature>
<dbReference type="Proteomes" id="UP000198538">
    <property type="component" value="Unassembled WGS sequence"/>
</dbReference>